<proteinExistence type="predicted"/>
<dbReference type="PANTHER" id="PTHR46594:SF4">
    <property type="entry name" value="P-TYPE CATION-TRANSPORTING ATPASE"/>
    <property type="match status" value="1"/>
</dbReference>
<dbReference type="InterPro" id="IPR036163">
    <property type="entry name" value="HMA_dom_sf"/>
</dbReference>
<dbReference type="AlphaFoldDB" id="A0A1G9WU51"/>
<dbReference type="PANTHER" id="PTHR46594">
    <property type="entry name" value="P-TYPE CATION-TRANSPORTING ATPASE"/>
    <property type="match status" value="1"/>
</dbReference>
<evidence type="ECO:0000256" key="1">
    <source>
        <dbReference type="ARBA" id="ARBA00015313"/>
    </source>
</evidence>
<evidence type="ECO:0000313" key="5">
    <source>
        <dbReference type="Proteomes" id="UP000199682"/>
    </source>
</evidence>
<dbReference type="GO" id="GO:0046872">
    <property type="term" value="F:metal ion binding"/>
    <property type="evidence" value="ECO:0007669"/>
    <property type="project" value="UniProtKB-KW"/>
</dbReference>
<evidence type="ECO:0000259" key="3">
    <source>
        <dbReference type="PROSITE" id="PS50846"/>
    </source>
</evidence>
<protein>
    <recommendedName>
        <fullName evidence="1">Copper chaperone CopZ</fullName>
    </recommendedName>
</protein>
<keyword evidence="2" id="KW-0479">Metal-binding</keyword>
<dbReference type="RefSeq" id="WP_090014157.1">
    <property type="nucleotide sequence ID" value="NZ_FNET01000028.1"/>
</dbReference>
<dbReference type="Pfam" id="PF00403">
    <property type="entry name" value="HMA"/>
    <property type="match status" value="1"/>
</dbReference>
<sequence>MDTTTHVFQVGGMHCGSCAMLIDDALEDLPGVRNTQTTMKHQRSTVELDRTLTSTQDVIAAIEGLGYQVVEL</sequence>
<name>A0A1G9WU51_9PSEU</name>
<dbReference type="FunFam" id="3.30.70.100:FF:000001">
    <property type="entry name" value="ATPase copper transporting beta"/>
    <property type="match status" value="1"/>
</dbReference>
<gene>
    <name evidence="4" type="ORF">SAMN04488074_12872</name>
</gene>
<dbReference type="Proteomes" id="UP000199682">
    <property type="component" value="Unassembled WGS sequence"/>
</dbReference>
<reference evidence="5" key="1">
    <citation type="submission" date="2016-10" db="EMBL/GenBank/DDBJ databases">
        <authorList>
            <person name="Varghese N."/>
            <person name="Submissions S."/>
        </authorList>
    </citation>
    <scope>NUCLEOTIDE SEQUENCE [LARGE SCALE GENOMIC DNA]</scope>
    <source>
        <strain evidence="5">DSM 44796</strain>
    </source>
</reference>
<dbReference type="CDD" id="cd00371">
    <property type="entry name" value="HMA"/>
    <property type="match status" value="1"/>
</dbReference>
<dbReference type="EMBL" id="FNET01000028">
    <property type="protein sequence ID" value="SDM87653.1"/>
    <property type="molecule type" value="Genomic_DNA"/>
</dbReference>
<accession>A0A1G9WU51</accession>
<feature type="domain" description="HMA" evidence="3">
    <location>
        <begin position="4"/>
        <end position="70"/>
    </location>
</feature>
<dbReference type="Gene3D" id="3.30.70.100">
    <property type="match status" value="1"/>
</dbReference>
<evidence type="ECO:0000313" key="4">
    <source>
        <dbReference type="EMBL" id="SDM87653.1"/>
    </source>
</evidence>
<organism evidence="4 5">
    <name type="scientific">Lentzea albidocapillata subsp. violacea</name>
    <dbReference type="NCBI Taxonomy" id="128104"/>
    <lineage>
        <taxon>Bacteria</taxon>
        <taxon>Bacillati</taxon>
        <taxon>Actinomycetota</taxon>
        <taxon>Actinomycetes</taxon>
        <taxon>Pseudonocardiales</taxon>
        <taxon>Pseudonocardiaceae</taxon>
        <taxon>Lentzea</taxon>
    </lineage>
</organism>
<dbReference type="PROSITE" id="PS50846">
    <property type="entry name" value="HMA_2"/>
    <property type="match status" value="1"/>
</dbReference>
<evidence type="ECO:0000256" key="2">
    <source>
        <dbReference type="ARBA" id="ARBA00022723"/>
    </source>
</evidence>
<dbReference type="InterPro" id="IPR006121">
    <property type="entry name" value="HMA_dom"/>
</dbReference>
<dbReference type="SUPFAM" id="SSF55008">
    <property type="entry name" value="HMA, heavy metal-associated domain"/>
    <property type="match status" value="1"/>
</dbReference>